<dbReference type="EMBL" id="UHJJ01000011">
    <property type="protein sequence ID" value="SUQ15272.1"/>
    <property type="molecule type" value="Genomic_DNA"/>
</dbReference>
<proteinExistence type="predicted"/>
<gene>
    <name evidence="4" type="ORF">SAMN05216529_11157</name>
</gene>
<dbReference type="PANTHER" id="PTHR30304:SF0">
    <property type="entry name" value="D-TAGATOSE-1,6-BISPHOSPHATE ALDOLASE SUBUNIT GATY-RELATED"/>
    <property type="match status" value="1"/>
</dbReference>
<dbReference type="GO" id="GO:0005975">
    <property type="term" value="P:carbohydrate metabolic process"/>
    <property type="evidence" value="ECO:0007669"/>
    <property type="project" value="InterPro"/>
</dbReference>
<dbReference type="InterPro" id="IPR013785">
    <property type="entry name" value="Aldolase_TIM"/>
</dbReference>
<dbReference type="GO" id="GO:0016832">
    <property type="term" value="F:aldehyde-lyase activity"/>
    <property type="evidence" value="ECO:0007669"/>
    <property type="project" value="InterPro"/>
</dbReference>
<feature type="binding site" evidence="2">
    <location>
        <begin position="231"/>
        <end position="234"/>
    </location>
    <ligand>
        <name>dihydroxyacetone phosphate</name>
        <dbReference type="ChEBI" id="CHEBI:57642"/>
    </ligand>
</feature>
<feature type="binding site" evidence="3">
    <location>
        <position position="137"/>
    </location>
    <ligand>
        <name>Zn(2+)</name>
        <dbReference type="ChEBI" id="CHEBI:29105"/>
        <label>2</label>
    </ligand>
</feature>
<evidence type="ECO:0000256" key="3">
    <source>
        <dbReference type="PIRSR" id="PIRSR001359-3"/>
    </source>
</evidence>
<dbReference type="PROSITE" id="PS00602">
    <property type="entry name" value="ALDOLASE_CLASS_II_1"/>
    <property type="match status" value="1"/>
</dbReference>
<dbReference type="Pfam" id="PF01116">
    <property type="entry name" value="F_bP_aldolase"/>
    <property type="match status" value="1"/>
</dbReference>
<evidence type="ECO:0000313" key="4">
    <source>
        <dbReference type="EMBL" id="SUQ15272.1"/>
    </source>
</evidence>
<dbReference type="InterPro" id="IPR000771">
    <property type="entry name" value="FBA_II"/>
</dbReference>
<evidence type="ECO:0000256" key="1">
    <source>
        <dbReference type="PIRSR" id="PIRSR001359-1"/>
    </source>
</evidence>
<dbReference type="InterPro" id="IPR050246">
    <property type="entry name" value="Class_II_FBP_aldolase"/>
</dbReference>
<keyword evidence="3" id="KW-0479">Metal-binding</keyword>
<reference evidence="5" key="1">
    <citation type="submission" date="2017-07" db="EMBL/GenBank/DDBJ databases">
        <authorList>
            <person name="Varghese N."/>
            <person name="Submissions S."/>
        </authorList>
    </citation>
    <scope>NUCLEOTIDE SEQUENCE [LARGE SCALE GENOMIC DNA]</scope>
    <source>
        <strain evidence="5">NLAE-zl-C134</strain>
    </source>
</reference>
<dbReference type="RefSeq" id="WP_109712945.1">
    <property type="nucleotide sequence ID" value="NZ_QGDS01000011.1"/>
</dbReference>
<feature type="binding site" evidence="3">
    <location>
        <position position="86"/>
    </location>
    <ligand>
        <name>Zn(2+)</name>
        <dbReference type="ChEBI" id="CHEBI:29105"/>
        <label>1</label>
        <note>catalytic</note>
    </ligand>
</feature>
<protein>
    <submittedName>
        <fullName evidence="4">Fructose-bisphosphate aldolase, class II</fullName>
    </submittedName>
</protein>
<feature type="active site" description="Proton donor" evidence="1">
    <location>
        <position position="85"/>
    </location>
</feature>
<comment type="cofactor">
    <cofactor evidence="3">
        <name>Zn(2+)</name>
        <dbReference type="ChEBI" id="CHEBI:29105"/>
    </cofactor>
    <text evidence="3">Binds 2 Zn(2+) ions per subunit. One is catalytic and the other provides a structural contribution.</text>
</comment>
<keyword evidence="3" id="KW-0862">Zinc</keyword>
<dbReference type="PIRSF" id="PIRSF001359">
    <property type="entry name" value="F_bP_aldolase_II"/>
    <property type="match status" value="1"/>
</dbReference>
<sequence length="284" mass="31494">MALKKVGEILRLADASHTAVIALICIDYHMVRAAVEVAEERNTPVIIMLLPEHQQENKVAGRAGFAAMVKEEAEKVEVPVGLHLDHCSDYGYIVGAIKDGFPSVMADGSMYSFDENVKFSKKVVETAHILGAEVEGELGYIGLAEEGAEHEKDGYTTPEAAAKFCGETGIDYLTVAVGSAHGEYVKPPKLDVERLREINRTVDTPLVLHGGSGIPHEELEKAFSQGVNKFNLGTDYLDCYYKAVEQYVDMHRDDRNPLRMLGMPEYVQGKLKEYLREKMKISKF</sequence>
<dbReference type="SUPFAM" id="SSF51569">
    <property type="entry name" value="Aldolase"/>
    <property type="match status" value="1"/>
</dbReference>
<evidence type="ECO:0000256" key="2">
    <source>
        <dbReference type="PIRSR" id="PIRSR001359-2"/>
    </source>
</evidence>
<dbReference type="OrthoDB" id="9803995at2"/>
<feature type="binding site" evidence="2">
    <location>
        <begin position="210"/>
        <end position="212"/>
    </location>
    <ligand>
        <name>dihydroxyacetone phosphate</name>
        <dbReference type="ChEBI" id="CHEBI:57642"/>
    </ligand>
</feature>
<dbReference type="PANTHER" id="PTHR30304">
    <property type="entry name" value="D-TAGATOSE-1,6-BISPHOSPHATE ALDOLASE"/>
    <property type="match status" value="1"/>
</dbReference>
<feature type="binding site" evidence="2">
    <location>
        <position position="182"/>
    </location>
    <ligand>
        <name>dihydroxyacetone phosphate</name>
        <dbReference type="ChEBI" id="CHEBI:57642"/>
    </ligand>
</feature>
<name>A0A315ZSK6_9FIRM</name>
<feature type="binding site" evidence="3">
    <location>
        <position position="181"/>
    </location>
    <ligand>
        <name>Zn(2+)</name>
        <dbReference type="ChEBI" id="CHEBI:29105"/>
        <label>1</label>
        <note>catalytic</note>
    </ligand>
</feature>
<dbReference type="Proteomes" id="UP000254051">
    <property type="component" value="Unassembled WGS sequence"/>
</dbReference>
<evidence type="ECO:0000313" key="5">
    <source>
        <dbReference type="Proteomes" id="UP000254051"/>
    </source>
</evidence>
<feature type="binding site" evidence="3">
    <location>
        <position position="107"/>
    </location>
    <ligand>
        <name>Zn(2+)</name>
        <dbReference type="ChEBI" id="CHEBI:29105"/>
        <label>2</label>
    </ligand>
</feature>
<dbReference type="Gene3D" id="3.20.20.70">
    <property type="entry name" value="Aldolase class I"/>
    <property type="match status" value="1"/>
</dbReference>
<accession>A0A315ZSK6</accession>
<feature type="binding site" evidence="3">
    <location>
        <position position="209"/>
    </location>
    <ligand>
        <name>Zn(2+)</name>
        <dbReference type="ChEBI" id="CHEBI:29105"/>
        <label>1</label>
        <note>catalytic</note>
    </ligand>
</feature>
<dbReference type="NCBIfam" id="TIGR00167">
    <property type="entry name" value="cbbA"/>
    <property type="match status" value="1"/>
</dbReference>
<dbReference type="GO" id="GO:0008270">
    <property type="term" value="F:zinc ion binding"/>
    <property type="evidence" value="ECO:0007669"/>
    <property type="project" value="InterPro"/>
</dbReference>
<organism evidence="4 5">
    <name type="scientific">Faecalicatena contorta</name>
    <dbReference type="NCBI Taxonomy" id="39482"/>
    <lineage>
        <taxon>Bacteria</taxon>
        <taxon>Bacillati</taxon>
        <taxon>Bacillota</taxon>
        <taxon>Clostridia</taxon>
        <taxon>Lachnospirales</taxon>
        <taxon>Lachnospiraceae</taxon>
        <taxon>Faecalicatena</taxon>
    </lineage>
</organism>
<keyword evidence="5" id="KW-1185">Reference proteome</keyword>
<dbReference type="AlphaFoldDB" id="A0A315ZSK6"/>